<organism evidence="2 3">
    <name type="scientific">Liparis tanakae</name>
    <name type="common">Tanaka's snailfish</name>
    <dbReference type="NCBI Taxonomy" id="230148"/>
    <lineage>
        <taxon>Eukaryota</taxon>
        <taxon>Metazoa</taxon>
        <taxon>Chordata</taxon>
        <taxon>Craniata</taxon>
        <taxon>Vertebrata</taxon>
        <taxon>Euteleostomi</taxon>
        <taxon>Actinopterygii</taxon>
        <taxon>Neopterygii</taxon>
        <taxon>Teleostei</taxon>
        <taxon>Neoteleostei</taxon>
        <taxon>Acanthomorphata</taxon>
        <taxon>Eupercaria</taxon>
        <taxon>Perciformes</taxon>
        <taxon>Cottioidei</taxon>
        <taxon>Cottales</taxon>
        <taxon>Liparidae</taxon>
        <taxon>Liparis</taxon>
    </lineage>
</organism>
<sequence>MNSPLCDHFLCQDQADMTMMNVCPVVVISHRPGGLSLRSNGSPRPVSSSPDTTSPQKHRPPTGGEGTEGRGATAEKTPTRSSAAFEHRRDHVVRYLHDS</sequence>
<feature type="compositionally biased region" description="Polar residues" evidence="1">
    <location>
        <begin position="37"/>
        <end position="55"/>
    </location>
</feature>
<evidence type="ECO:0000256" key="1">
    <source>
        <dbReference type="SAM" id="MobiDB-lite"/>
    </source>
</evidence>
<dbReference type="AlphaFoldDB" id="A0A4Z2HBR6"/>
<reference evidence="2 3" key="1">
    <citation type="submission" date="2019-03" db="EMBL/GenBank/DDBJ databases">
        <title>First draft genome of Liparis tanakae, snailfish: a comprehensive survey of snailfish specific genes.</title>
        <authorList>
            <person name="Kim W."/>
            <person name="Song I."/>
            <person name="Jeong J.-H."/>
            <person name="Kim D."/>
            <person name="Kim S."/>
            <person name="Ryu S."/>
            <person name="Song J.Y."/>
            <person name="Lee S.K."/>
        </authorList>
    </citation>
    <scope>NUCLEOTIDE SEQUENCE [LARGE SCALE GENOMIC DNA]</scope>
    <source>
        <tissue evidence="2">Muscle</tissue>
    </source>
</reference>
<proteinExistence type="predicted"/>
<dbReference type="Proteomes" id="UP000314294">
    <property type="component" value="Unassembled WGS sequence"/>
</dbReference>
<dbReference type="EMBL" id="SRLO01000287">
    <property type="protein sequence ID" value="TNN62715.1"/>
    <property type="molecule type" value="Genomic_DNA"/>
</dbReference>
<evidence type="ECO:0000313" key="3">
    <source>
        <dbReference type="Proteomes" id="UP000314294"/>
    </source>
</evidence>
<keyword evidence="3" id="KW-1185">Reference proteome</keyword>
<evidence type="ECO:0000313" key="2">
    <source>
        <dbReference type="EMBL" id="TNN62715.1"/>
    </source>
</evidence>
<feature type="region of interest" description="Disordered" evidence="1">
    <location>
        <begin position="31"/>
        <end position="90"/>
    </location>
</feature>
<name>A0A4Z2HBR6_9TELE</name>
<gene>
    <name evidence="2" type="ORF">EYF80_027057</name>
</gene>
<accession>A0A4Z2HBR6</accession>
<protein>
    <submittedName>
        <fullName evidence="2">Uncharacterized protein</fullName>
    </submittedName>
</protein>
<comment type="caution">
    <text evidence="2">The sequence shown here is derived from an EMBL/GenBank/DDBJ whole genome shotgun (WGS) entry which is preliminary data.</text>
</comment>